<keyword evidence="2" id="KW-0732">Signal</keyword>
<sequence length="119" mass="13213">MVRKFIALVSIILIFFCTTSFVNGQGSDLDDVENSLEILTTRIAKLFQNLVLNLEKWLAKLDKHIIGLSGIVIFSCIIFIIGIILLCILAPCVYSVTSCIESCTHCCTGNKETRANEKK</sequence>
<evidence type="ECO:0000256" key="1">
    <source>
        <dbReference type="SAM" id="Phobius"/>
    </source>
</evidence>
<evidence type="ECO:0000313" key="3">
    <source>
        <dbReference type="Proteomes" id="UP000887577"/>
    </source>
</evidence>
<organism evidence="3 4">
    <name type="scientific">Panagrolaimus superbus</name>
    <dbReference type="NCBI Taxonomy" id="310955"/>
    <lineage>
        <taxon>Eukaryota</taxon>
        <taxon>Metazoa</taxon>
        <taxon>Ecdysozoa</taxon>
        <taxon>Nematoda</taxon>
        <taxon>Chromadorea</taxon>
        <taxon>Rhabditida</taxon>
        <taxon>Tylenchina</taxon>
        <taxon>Panagrolaimomorpha</taxon>
        <taxon>Panagrolaimoidea</taxon>
        <taxon>Panagrolaimidae</taxon>
        <taxon>Panagrolaimus</taxon>
    </lineage>
</organism>
<feature type="chain" id="PRO_5037364333" evidence="2">
    <location>
        <begin position="25"/>
        <end position="119"/>
    </location>
</feature>
<accession>A0A914XTT7</accession>
<dbReference type="Proteomes" id="UP000887577">
    <property type="component" value="Unplaced"/>
</dbReference>
<name>A0A914XTT7_9BILA</name>
<proteinExistence type="predicted"/>
<dbReference type="WBParaSite" id="PSU_v2.g10677.t1">
    <property type="protein sequence ID" value="PSU_v2.g10677.t1"/>
    <property type="gene ID" value="PSU_v2.g10677"/>
</dbReference>
<keyword evidence="1" id="KW-0472">Membrane</keyword>
<reference evidence="4" key="1">
    <citation type="submission" date="2022-11" db="UniProtKB">
        <authorList>
            <consortium name="WormBaseParasite"/>
        </authorList>
    </citation>
    <scope>IDENTIFICATION</scope>
</reference>
<protein>
    <submittedName>
        <fullName evidence="4">Uncharacterized protein</fullName>
    </submittedName>
</protein>
<keyword evidence="1" id="KW-0812">Transmembrane</keyword>
<dbReference type="AlphaFoldDB" id="A0A914XTT7"/>
<evidence type="ECO:0000256" key="2">
    <source>
        <dbReference type="SAM" id="SignalP"/>
    </source>
</evidence>
<feature type="signal peptide" evidence="2">
    <location>
        <begin position="1"/>
        <end position="24"/>
    </location>
</feature>
<evidence type="ECO:0000313" key="4">
    <source>
        <dbReference type="WBParaSite" id="PSU_v2.g10677.t1"/>
    </source>
</evidence>
<feature type="transmembrane region" description="Helical" evidence="1">
    <location>
        <begin position="65"/>
        <end position="90"/>
    </location>
</feature>
<keyword evidence="1" id="KW-1133">Transmembrane helix</keyword>
<keyword evidence="3" id="KW-1185">Reference proteome</keyword>